<proteinExistence type="predicted"/>
<name>A0A1G7EUD4_9ACTN</name>
<evidence type="ECO:0008006" key="3">
    <source>
        <dbReference type="Google" id="ProtNLM"/>
    </source>
</evidence>
<evidence type="ECO:0000313" key="2">
    <source>
        <dbReference type="Proteomes" id="UP000198546"/>
    </source>
</evidence>
<reference evidence="1 2" key="1">
    <citation type="submission" date="2016-10" db="EMBL/GenBank/DDBJ databases">
        <authorList>
            <person name="de Groot N.N."/>
        </authorList>
    </citation>
    <scope>NUCLEOTIDE SEQUENCE [LARGE SCALE GENOMIC DNA]</scope>
    <source>
        <strain evidence="1 2">MON 2.2</strain>
    </source>
</reference>
<gene>
    <name evidence="1" type="ORF">SAMN04489747_4048</name>
</gene>
<dbReference type="OrthoDB" id="5146042at2"/>
<evidence type="ECO:0000313" key="1">
    <source>
        <dbReference type="EMBL" id="SDE67310.1"/>
    </source>
</evidence>
<organism evidence="1 2">
    <name type="scientific">Auraticoccus monumenti</name>
    <dbReference type="NCBI Taxonomy" id="675864"/>
    <lineage>
        <taxon>Bacteria</taxon>
        <taxon>Bacillati</taxon>
        <taxon>Actinomycetota</taxon>
        <taxon>Actinomycetes</taxon>
        <taxon>Propionibacteriales</taxon>
        <taxon>Propionibacteriaceae</taxon>
        <taxon>Auraticoccus</taxon>
    </lineage>
</organism>
<sequence length="318" mass="34975">MRSRHDPPDALLFLASLQGGVLTPEQLQGHGLSRRPVDRLVSQRHWSRPVRGIVCTSGQASWLGMAWAGVLLGPEGSRVGGQAGLHLHGLSGEPEQIDVWTPRGRRLRVEGPYRFREEGPATHSGRTFGSPPHLGVEDCVLDLAAELDQEDFLALVIDAVQRRRTTPSRLCSALACRPRARHRALLEAVLGDVRAGVESPLERAYLHRVERAHGLPRGRRQVRRGGYRRDVVHEELGLVVELDSQWHAGLARFVDMDRDNTAMLGGLVTLRYGWVHVAGAACRTAAQVAQVMRARGWSGTPTRCRSCVAVPDGDLWAA</sequence>
<dbReference type="STRING" id="675864.SAMN04489747_4048"/>
<dbReference type="EMBL" id="LT629688">
    <property type="protein sequence ID" value="SDE67310.1"/>
    <property type="molecule type" value="Genomic_DNA"/>
</dbReference>
<dbReference type="Proteomes" id="UP000198546">
    <property type="component" value="Chromosome i"/>
</dbReference>
<protein>
    <recommendedName>
        <fullName evidence="3">Transcriptional regulator, AbiEi antitoxin, Type IV TA system</fullName>
    </recommendedName>
</protein>
<keyword evidence="2" id="KW-1185">Reference proteome</keyword>
<dbReference type="AlphaFoldDB" id="A0A1G7EUD4"/>
<accession>A0A1G7EUD4</accession>
<dbReference type="RefSeq" id="WP_157677266.1">
    <property type="nucleotide sequence ID" value="NZ_LT629688.1"/>
</dbReference>